<evidence type="ECO:0000256" key="6">
    <source>
        <dbReference type="ARBA" id="ARBA00022918"/>
    </source>
</evidence>
<organism evidence="8">
    <name type="scientific">Sesamum radiatum</name>
    <name type="common">Black benniseed</name>
    <dbReference type="NCBI Taxonomy" id="300843"/>
    <lineage>
        <taxon>Eukaryota</taxon>
        <taxon>Viridiplantae</taxon>
        <taxon>Streptophyta</taxon>
        <taxon>Embryophyta</taxon>
        <taxon>Tracheophyta</taxon>
        <taxon>Spermatophyta</taxon>
        <taxon>Magnoliopsida</taxon>
        <taxon>eudicotyledons</taxon>
        <taxon>Gunneridae</taxon>
        <taxon>Pentapetalae</taxon>
        <taxon>asterids</taxon>
        <taxon>lamiids</taxon>
        <taxon>Lamiales</taxon>
        <taxon>Pedaliaceae</taxon>
        <taxon>Sesamum</taxon>
    </lineage>
</organism>
<evidence type="ECO:0000256" key="1">
    <source>
        <dbReference type="ARBA" id="ARBA00022679"/>
    </source>
</evidence>
<accession>A0AAW2NPA5</accession>
<evidence type="ECO:0000259" key="7">
    <source>
        <dbReference type="Pfam" id="PF17917"/>
    </source>
</evidence>
<proteinExistence type="predicted"/>
<dbReference type="GO" id="GO:0004519">
    <property type="term" value="F:endonuclease activity"/>
    <property type="evidence" value="ECO:0007669"/>
    <property type="project" value="UniProtKB-KW"/>
</dbReference>
<dbReference type="InterPro" id="IPR036397">
    <property type="entry name" value="RNaseH_sf"/>
</dbReference>
<reference evidence="8" key="2">
    <citation type="journal article" date="2024" name="Plant">
        <title>Genomic evolution and insights into agronomic trait innovations of Sesamum species.</title>
        <authorList>
            <person name="Miao H."/>
            <person name="Wang L."/>
            <person name="Qu L."/>
            <person name="Liu H."/>
            <person name="Sun Y."/>
            <person name="Le M."/>
            <person name="Wang Q."/>
            <person name="Wei S."/>
            <person name="Zheng Y."/>
            <person name="Lin W."/>
            <person name="Duan Y."/>
            <person name="Cao H."/>
            <person name="Xiong S."/>
            <person name="Wang X."/>
            <person name="Wei L."/>
            <person name="Li C."/>
            <person name="Ma Q."/>
            <person name="Ju M."/>
            <person name="Zhao R."/>
            <person name="Li G."/>
            <person name="Mu C."/>
            <person name="Tian Q."/>
            <person name="Mei H."/>
            <person name="Zhang T."/>
            <person name="Gao T."/>
            <person name="Zhang H."/>
        </authorList>
    </citation>
    <scope>NUCLEOTIDE SEQUENCE</scope>
    <source>
        <strain evidence="8">G02</strain>
    </source>
</reference>
<keyword evidence="5" id="KW-0378">Hydrolase</keyword>
<protein>
    <recommendedName>
        <fullName evidence="7">Reverse transcriptase RNase H-like domain-containing protein</fullName>
    </recommendedName>
</protein>
<keyword evidence="4" id="KW-0255">Endonuclease</keyword>
<feature type="domain" description="Reverse transcriptase RNase H-like" evidence="7">
    <location>
        <begin position="2"/>
        <end position="54"/>
    </location>
</feature>
<keyword evidence="3" id="KW-0540">Nuclease</keyword>
<reference evidence="8" key="1">
    <citation type="submission" date="2020-06" db="EMBL/GenBank/DDBJ databases">
        <authorList>
            <person name="Li T."/>
            <person name="Hu X."/>
            <person name="Zhang T."/>
            <person name="Song X."/>
            <person name="Zhang H."/>
            <person name="Dai N."/>
            <person name="Sheng W."/>
            <person name="Hou X."/>
            <person name="Wei L."/>
        </authorList>
    </citation>
    <scope>NUCLEOTIDE SEQUENCE</scope>
    <source>
        <strain evidence="8">G02</strain>
        <tissue evidence="8">Leaf</tissue>
    </source>
</reference>
<name>A0AAW2NPA5_SESRA</name>
<keyword evidence="2" id="KW-0548">Nucleotidyltransferase</keyword>
<dbReference type="Gene3D" id="3.30.420.10">
    <property type="entry name" value="Ribonuclease H-like superfamily/Ribonuclease H"/>
    <property type="match status" value="1"/>
</dbReference>
<evidence type="ECO:0000313" key="8">
    <source>
        <dbReference type="EMBL" id="KAL0345350.1"/>
    </source>
</evidence>
<evidence type="ECO:0000256" key="2">
    <source>
        <dbReference type="ARBA" id="ARBA00022695"/>
    </source>
</evidence>
<evidence type="ECO:0000256" key="4">
    <source>
        <dbReference type="ARBA" id="ARBA00022759"/>
    </source>
</evidence>
<dbReference type="GO" id="GO:0003676">
    <property type="term" value="F:nucleic acid binding"/>
    <property type="evidence" value="ECO:0007669"/>
    <property type="project" value="InterPro"/>
</dbReference>
<dbReference type="GO" id="GO:0003964">
    <property type="term" value="F:RNA-directed DNA polymerase activity"/>
    <property type="evidence" value="ECO:0007669"/>
    <property type="project" value="UniProtKB-KW"/>
</dbReference>
<dbReference type="InterPro" id="IPR041373">
    <property type="entry name" value="RT_RNaseH"/>
</dbReference>
<dbReference type="PANTHER" id="PTHR48475">
    <property type="entry name" value="RIBONUCLEASE H"/>
    <property type="match status" value="1"/>
</dbReference>
<keyword evidence="1" id="KW-0808">Transferase</keyword>
<comment type="caution">
    <text evidence="8">The sequence shown here is derived from an EMBL/GenBank/DDBJ whole genome shotgun (WGS) entry which is preliminary data.</text>
</comment>
<keyword evidence="6" id="KW-0695">RNA-directed DNA polymerase</keyword>
<dbReference type="EMBL" id="JACGWJ010000019">
    <property type="protein sequence ID" value="KAL0345350.1"/>
    <property type="molecule type" value="Genomic_DNA"/>
</dbReference>
<evidence type="ECO:0000256" key="5">
    <source>
        <dbReference type="ARBA" id="ARBA00022801"/>
    </source>
</evidence>
<sequence length="150" mass="16849">MEKMVLALIYAARKLRLYLMAHSIEVFTNQPLKEILANGIGGRMTKWSYELNEYDIRFLLRKAIKAQASVDFFVETSLVTEGMELEWNMYVDGSITGKGAGGEVVLISPQGYELFFALKYKEHISNNKAAYKALLGMNIALSNGVCNIKV</sequence>
<evidence type="ECO:0000256" key="3">
    <source>
        <dbReference type="ARBA" id="ARBA00022722"/>
    </source>
</evidence>
<dbReference type="Pfam" id="PF17917">
    <property type="entry name" value="RT_RNaseH"/>
    <property type="match status" value="1"/>
</dbReference>
<dbReference type="PANTHER" id="PTHR48475:SF2">
    <property type="entry name" value="RIBONUCLEASE H"/>
    <property type="match status" value="1"/>
</dbReference>
<dbReference type="GO" id="GO:0016787">
    <property type="term" value="F:hydrolase activity"/>
    <property type="evidence" value="ECO:0007669"/>
    <property type="project" value="UniProtKB-KW"/>
</dbReference>
<dbReference type="AlphaFoldDB" id="A0AAW2NPA5"/>
<gene>
    <name evidence="8" type="ORF">Sradi_4366300</name>
</gene>